<feature type="compositionally biased region" description="Polar residues" evidence="1">
    <location>
        <begin position="414"/>
        <end position="435"/>
    </location>
</feature>
<dbReference type="Proteomes" id="UP000193144">
    <property type="component" value="Unassembled WGS sequence"/>
</dbReference>
<feature type="compositionally biased region" description="Low complexity" evidence="1">
    <location>
        <begin position="236"/>
        <end position="246"/>
    </location>
</feature>
<feature type="compositionally biased region" description="Basic and acidic residues" evidence="1">
    <location>
        <begin position="123"/>
        <end position="155"/>
    </location>
</feature>
<name>A0A1Y1YTC2_9PLEO</name>
<feature type="compositionally biased region" description="Basic and acidic residues" evidence="1">
    <location>
        <begin position="273"/>
        <end position="288"/>
    </location>
</feature>
<proteinExistence type="predicted"/>
<feature type="region of interest" description="Disordered" evidence="1">
    <location>
        <begin position="45"/>
        <end position="256"/>
    </location>
</feature>
<evidence type="ECO:0000313" key="3">
    <source>
        <dbReference type="Proteomes" id="UP000193144"/>
    </source>
</evidence>
<reference evidence="2 3" key="1">
    <citation type="submission" date="2016-07" db="EMBL/GenBank/DDBJ databases">
        <title>Pervasive Adenine N6-methylation of Active Genes in Fungi.</title>
        <authorList>
            <consortium name="DOE Joint Genome Institute"/>
            <person name="Mondo S.J."/>
            <person name="Dannebaum R.O."/>
            <person name="Kuo R.C."/>
            <person name="Labutti K."/>
            <person name="Haridas S."/>
            <person name="Kuo A."/>
            <person name="Salamov A."/>
            <person name="Ahrendt S.R."/>
            <person name="Lipzen A."/>
            <person name="Sullivan W."/>
            <person name="Andreopoulos W.B."/>
            <person name="Clum A."/>
            <person name="Lindquist E."/>
            <person name="Daum C."/>
            <person name="Ramamoorthy G.K."/>
            <person name="Gryganskyi A."/>
            <person name="Culley D."/>
            <person name="Magnuson J.K."/>
            <person name="James T.Y."/>
            <person name="O'Malley M.A."/>
            <person name="Stajich J.E."/>
            <person name="Spatafora J.W."/>
            <person name="Visel A."/>
            <person name="Grigoriev I.V."/>
        </authorList>
    </citation>
    <scope>NUCLEOTIDE SEQUENCE [LARGE SCALE GENOMIC DNA]</scope>
    <source>
        <strain evidence="2 3">CBS 115471</strain>
    </source>
</reference>
<feature type="region of interest" description="Disordered" evidence="1">
    <location>
        <begin position="273"/>
        <end position="454"/>
    </location>
</feature>
<evidence type="ECO:0000313" key="2">
    <source>
        <dbReference type="EMBL" id="ORY01292.1"/>
    </source>
</evidence>
<keyword evidence="3" id="KW-1185">Reference proteome</keyword>
<dbReference type="EMBL" id="MCFA01000172">
    <property type="protein sequence ID" value="ORY01292.1"/>
    <property type="molecule type" value="Genomic_DNA"/>
</dbReference>
<accession>A0A1Y1YTC2</accession>
<feature type="compositionally biased region" description="Basic and acidic residues" evidence="1">
    <location>
        <begin position="215"/>
        <end position="233"/>
    </location>
</feature>
<feature type="compositionally biased region" description="Basic and acidic residues" evidence="1">
    <location>
        <begin position="370"/>
        <end position="382"/>
    </location>
</feature>
<feature type="compositionally biased region" description="Polar residues" evidence="1">
    <location>
        <begin position="201"/>
        <end position="213"/>
    </location>
</feature>
<evidence type="ECO:0000256" key="1">
    <source>
        <dbReference type="SAM" id="MobiDB-lite"/>
    </source>
</evidence>
<protein>
    <submittedName>
        <fullName evidence="2">Uncharacterized protein</fullName>
    </submittedName>
</protein>
<sequence>MKAVQSSLLSILAPAQVEVSMDCDKRLGGGYHTFSVMKEMLNDDLRSKGFDLRQAPESPQPPSDAPTPGRNATSFPGTEAVEKAPDTRHQEDSGLEVTENEQLGHGGRVSENPEDATIGAAHLNDKPVDVEKAADSGKSTDAHAAKIDKRIKLGNHEPSLNPSNDMKGLIAYPSSDVGDEDEAVVDRPSAASKAANWPKSARTTDSLAENIQDLSPKENDFVAKSSETYKADKSPTIPTVTKGTTTRKVSQDKTERVNAMDTITKVEVAHVRGRDISAIDTSKMEKDISTAGADNSSTPGQAPIQALTAVVSSSERRPAPEAKPPAHGKKPSNKPSSVKTFVSKDSAVRTPTPTNDENPKKKKSPDSNNSEERPKAKERSPRATDAAQAEYKKSQNVPDYNMLPKARKVLNNEDAANNAGQGSTSSISQLNQQSGFIAPRPDAQKKHDPVTAPKDSVLTLKGNLMGTMTKLLELGTDAYARRA</sequence>
<dbReference type="AlphaFoldDB" id="A0A1Y1YTC2"/>
<organism evidence="2 3">
    <name type="scientific">Clohesyomyces aquaticus</name>
    <dbReference type="NCBI Taxonomy" id="1231657"/>
    <lineage>
        <taxon>Eukaryota</taxon>
        <taxon>Fungi</taxon>
        <taxon>Dikarya</taxon>
        <taxon>Ascomycota</taxon>
        <taxon>Pezizomycotina</taxon>
        <taxon>Dothideomycetes</taxon>
        <taxon>Pleosporomycetidae</taxon>
        <taxon>Pleosporales</taxon>
        <taxon>Lindgomycetaceae</taxon>
        <taxon>Clohesyomyces</taxon>
    </lineage>
</organism>
<comment type="caution">
    <text evidence="2">The sequence shown here is derived from an EMBL/GenBank/DDBJ whole genome shotgun (WGS) entry which is preliminary data.</text>
</comment>
<gene>
    <name evidence="2" type="ORF">BCR34DRAFT_606008</name>
</gene>
<feature type="compositionally biased region" description="Basic and acidic residues" evidence="1">
    <location>
        <begin position="80"/>
        <end position="92"/>
    </location>
</feature>